<reference evidence="2" key="1">
    <citation type="submission" date="2015-12" db="EMBL/GenBank/DDBJ databases">
        <title>Gene expression during late stages of embryo sac development: a critical building block for successful pollen-pistil interactions.</title>
        <authorList>
            <person name="Liu Y."/>
            <person name="Joly V."/>
            <person name="Sabar M."/>
            <person name="Matton D.P."/>
        </authorList>
    </citation>
    <scope>NUCLEOTIDE SEQUENCE</scope>
</reference>
<dbReference type="SUPFAM" id="SSF52058">
    <property type="entry name" value="L domain-like"/>
    <property type="match status" value="1"/>
</dbReference>
<organism evidence="2">
    <name type="scientific">Solanum chacoense</name>
    <name type="common">Chaco potato</name>
    <dbReference type="NCBI Taxonomy" id="4108"/>
    <lineage>
        <taxon>Eukaryota</taxon>
        <taxon>Viridiplantae</taxon>
        <taxon>Streptophyta</taxon>
        <taxon>Embryophyta</taxon>
        <taxon>Tracheophyta</taxon>
        <taxon>Spermatophyta</taxon>
        <taxon>Magnoliopsida</taxon>
        <taxon>eudicotyledons</taxon>
        <taxon>Gunneridae</taxon>
        <taxon>Pentapetalae</taxon>
        <taxon>asterids</taxon>
        <taxon>lamiids</taxon>
        <taxon>Solanales</taxon>
        <taxon>Solanaceae</taxon>
        <taxon>Solanoideae</taxon>
        <taxon>Solaneae</taxon>
        <taxon>Solanum</taxon>
    </lineage>
</organism>
<dbReference type="GO" id="GO:0006952">
    <property type="term" value="P:defense response"/>
    <property type="evidence" value="ECO:0007669"/>
    <property type="project" value="UniProtKB-KW"/>
</dbReference>
<dbReference type="AlphaFoldDB" id="A0A0V0H915"/>
<keyword evidence="1" id="KW-0611">Plant defense</keyword>
<dbReference type="PANTHER" id="PTHR36766">
    <property type="entry name" value="PLANT BROAD-SPECTRUM MILDEW RESISTANCE PROTEIN RPW8"/>
    <property type="match status" value="1"/>
</dbReference>
<sequence>MGEWKQWRVLGSGEFPILEKLSIKNCPKLMGKLPEYLCSLTEFRISETPLFEGMKQIVELYIGNCNSVTSSPFRILPSTLKRMRITGCRELKLDPPVDEMSYCNMFLEDLYNHDELHSLGIWHLTSLQSLDIWNCHNLQSLSESVLSSSISELTIKDCPNLQSLPAKGMPFFLSKLVISNCPLLTPLLEFNKGNYWPYIAQIPIICIDDKYL</sequence>
<dbReference type="EMBL" id="GEDG01024352">
    <property type="protein sequence ID" value="JAP16038.1"/>
    <property type="molecule type" value="Transcribed_RNA"/>
</dbReference>
<evidence type="ECO:0000313" key="2">
    <source>
        <dbReference type="EMBL" id="JAP16038.1"/>
    </source>
</evidence>
<dbReference type="Gene3D" id="3.80.10.10">
    <property type="entry name" value="Ribonuclease Inhibitor"/>
    <property type="match status" value="2"/>
</dbReference>
<accession>A0A0V0H915</accession>
<evidence type="ECO:0000256" key="1">
    <source>
        <dbReference type="ARBA" id="ARBA00022821"/>
    </source>
</evidence>
<name>A0A0V0H915_SOLCH</name>
<proteinExistence type="predicted"/>
<dbReference type="PANTHER" id="PTHR36766:SF70">
    <property type="entry name" value="DISEASE RESISTANCE PROTEIN RGA4"/>
    <property type="match status" value="1"/>
</dbReference>
<protein>
    <submittedName>
        <fullName evidence="2">Putative ovule protein</fullName>
    </submittedName>
</protein>
<dbReference type="InterPro" id="IPR032675">
    <property type="entry name" value="LRR_dom_sf"/>
</dbReference>